<dbReference type="EMBL" id="CP034726">
    <property type="protein sequence ID" value="QBP19020.1"/>
    <property type="molecule type" value="Genomic_DNA"/>
</dbReference>
<dbReference type="AlphaFoldDB" id="A0A4P6ZPF6"/>
<evidence type="ECO:0000256" key="4">
    <source>
        <dbReference type="ARBA" id="ARBA00022679"/>
    </source>
</evidence>
<dbReference type="Gene3D" id="3.90.1150.10">
    <property type="entry name" value="Aspartate Aminotransferase, domain 1"/>
    <property type="match status" value="1"/>
</dbReference>
<dbReference type="InterPro" id="IPR050596">
    <property type="entry name" value="AspAT/PAT-like"/>
</dbReference>
<dbReference type="GO" id="GO:0008483">
    <property type="term" value="F:transaminase activity"/>
    <property type="evidence" value="ECO:0007669"/>
    <property type="project" value="UniProtKB-KW"/>
</dbReference>
<comment type="similarity">
    <text evidence="2 6">Belongs to the class-I pyridoxal-phosphate-dependent aminotransferase family.</text>
</comment>
<sequence>MSKRMNNFAKSLSTEDPIDAMTAEFNKIPGMITLTIGEPNFNTPEHIKKAAIKAIEDNHSHYPDVQGVPALRKATADFMHDKYGLSYDPKTQVLVTLGVTEAIHAVFASIINPGDDVIIPTPAYPFYKPNAQAVGAHVVEIDTSKDNFVLTPQRLEATLKQYPHAKALVLNYPNNPVGNVYSKDQLTGLAKVIKKYGIFCVCDEIYSELSYDSKHVSMGNIIPDQAIVMNGASKSFAMTGWRIGLVFGPAPVIRQMNALNSFFTNGITTCAQYAAAEGFKNGRDDGLKMRDVYKKRRDILRAGLDKAGFTSPEPGGAFYIFAKIPSQFNQNSLQFAKQLAKEARVGAMPGSTFGPGGEGHLRFSYATSTDNIRTAVKRIQKFVKYHQK</sequence>
<dbReference type="InterPro" id="IPR004839">
    <property type="entry name" value="Aminotransferase_I/II_large"/>
</dbReference>
<protein>
    <recommendedName>
        <fullName evidence="6">Aminotransferase</fullName>
        <ecNumber evidence="6">2.6.1.-</ecNumber>
    </recommendedName>
</protein>
<organism evidence="8 9">
    <name type="scientific">Acetilactobacillus jinshanensis</name>
    <dbReference type="NCBI Taxonomy" id="1720083"/>
    <lineage>
        <taxon>Bacteria</taxon>
        <taxon>Bacillati</taxon>
        <taxon>Bacillota</taxon>
        <taxon>Bacilli</taxon>
        <taxon>Lactobacillales</taxon>
        <taxon>Lactobacillaceae</taxon>
        <taxon>Acetilactobacillus</taxon>
    </lineage>
</organism>
<name>A0A4P6ZPF6_9LACO</name>
<dbReference type="PANTHER" id="PTHR46383">
    <property type="entry name" value="ASPARTATE AMINOTRANSFERASE"/>
    <property type="match status" value="1"/>
</dbReference>
<dbReference type="InterPro" id="IPR015424">
    <property type="entry name" value="PyrdxlP-dep_Trfase"/>
</dbReference>
<evidence type="ECO:0000256" key="6">
    <source>
        <dbReference type="RuleBase" id="RU000481"/>
    </source>
</evidence>
<dbReference type="GO" id="GO:0006520">
    <property type="term" value="P:amino acid metabolic process"/>
    <property type="evidence" value="ECO:0007669"/>
    <property type="project" value="InterPro"/>
</dbReference>
<keyword evidence="3 6" id="KW-0032">Aminotransferase</keyword>
<evidence type="ECO:0000313" key="8">
    <source>
        <dbReference type="EMBL" id="QBP19020.1"/>
    </source>
</evidence>
<dbReference type="SUPFAM" id="SSF53383">
    <property type="entry name" value="PLP-dependent transferases"/>
    <property type="match status" value="1"/>
</dbReference>
<dbReference type="CDD" id="cd00609">
    <property type="entry name" value="AAT_like"/>
    <property type="match status" value="1"/>
</dbReference>
<evidence type="ECO:0000313" key="9">
    <source>
        <dbReference type="Proteomes" id="UP000294321"/>
    </source>
</evidence>
<dbReference type="OrthoDB" id="9802328at2"/>
<dbReference type="PROSITE" id="PS00105">
    <property type="entry name" value="AA_TRANSFER_CLASS_1"/>
    <property type="match status" value="1"/>
</dbReference>
<proteinExistence type="inferred from homology"/>
<dbReference type="Proteomes" id="UP000294321">
    <property type="component" value="Chromosome"/>
</dbReference>
<keyword evidence="5" id="KW-0663">Pyridoxal phosphate</keyword>
<keyword evidence="4 6" id="KW-0808">Transferase</keyword>
<dbReference type="InterPro" id="IPR015422">
    <property type="entry name" value="PyrdxlP-dep_Trfase_small"/>
</dbReference>
<accession>A0A4P6ZPF6</accession>
<dbReference type="KEGG" id="lji:ELX58_04930"/>
<dbReference type="PANTHER" id="PTHR46383:SF4">
    <property type="entry name" value="AMINOTRANSFERASE"/>
    <property type="match status" value="1"/>
</dbReference>
<keyword evidence="9" id="KW-1185">Reference proteome</keyword>
<feature type="domain" description="Aminotransferase class I/classII large" evidence="7">
    <location>
        <begin position="31"/>
        <end position="379"/>
    </location>
</feature>
<evidence type="ECO:0000256" key="5">
    <source>
        <dbReference type="ARBA" id="ARBA00022898"/>
    </source>
</evidence>
<comment type="cofactor">
    <cofactor evidence="1 6">
        <name>pyridoxal 5'-phosphate</name>
        <dbReference type="ChEBI" id="CHEBI:597326"/>
    </cofactor>
</comment>
<evidence type="ECO:0000256" key="1">
    <source>
        <dbReference type="ARBA" id="ARBA00001933"/>
    </source>
</evidence>
<dbReference type="EC" id="2.6.1.-" evidence="6"/>
<evidence type="ECO:0000259" key="7">
    <source>
        <dbReference type="Pfam" id="PF00155"/>
    </source>
</evidence>
<dbReference type="InterPro" id="IPR004838">
    <property type="entry name" value="NHTrfase_class1_PyrdxlP-BS"/>
</dbReference>
<dbReference type="InterPro" id="IPR015421">
    <property type="entry name" value="PyrdxlP-dep_Trfase_major"/>
</dbReference>
<evidence type="ECO:0000256" key="3">
    <source>
        <dbReference type="ARBA" id="ARBA00022576"/>
    </source>
</evidence>
<dbReference type="GO" id="GO:0030170">
    <property type="term" value="F:pyridoxal phosphate binding"/>
    <property type="evidence" value="ECO:0007669"/>
    <property type="project" value="InterPro"/>
</dbReference>
<gene>
    <name evidence="8" type="ORF">ELX58_04930</name>
</gene>
<evidence type="ECO:0000256" key="2">
    <source>
        <dbReference type="ARBA" id="ARBA00007441"/>
    </source>
</evidence>
<dbReference type="Pfam" id="PF00155">
    <property type="entry name" value="Aminotran_1_2"/>
    <property type="match status" value="1"/>
</dbReference>
<reference evidence="9" key="1">
    <citation type="submission" date="2018-12" db="EMBL/GenBank/DDBJ databases">
        <title>A new species of lactobacillus.</title>
        <authorList>
            <person name="Jian Y."/>
            <person name="Xin L."/>
            <person name="Hong Z.J."/>
            <person name="Ming L.Z."/>
            <person name="Hong X.Z."/>
        </authorList>
    </citation>
    <scope>NUCLEOTIDE SEQUENCE [LARGE SCALE GENOMIC DNA]</scope>
    <source>
        <strain evidence="9">HSLZ-75</strain>
    </source>
</reference>
<dbReference type="Gene3D" id="3.40.640.10">
    <property type="entry name" value="Type I PLP-dependent aspartate aminotransferase-like (Major domain)"/>
    <property type="match status" value="1"/>
</dbReference>